<protein>
    <recommendedName>
        <fullName evidence="5">Protein FRA10AC1</fullName>
    </recommendedName>
</protein>
<dbReference type="InterPro" id="IPR019129">
    <property type="entry name" value="Folate-sensitive_fs_Fra10Ac1"/>
</dbReference>
<dbReference type="Proteomes" id="UP000816034">
    <property type="component" value="Unassembled WGS sequence"/>
</dbReference>
<dbReference type="Pfam" id="PF09725">
    <property type="entry name" value="Fra10Ac1"/>
    <property type="match status" value="1"/>
</dbReference>
<dbReference type="AlphaFoldDB" id="A0AA88GXG3"/>
<organism evidence="3 4">
    <name type="scientific">Naegleria lovaniensis</name>
    <name type="common">Amoeba</name>
    <dbReference type="NCBI Taxonomy" id="51637"/>
    <lineage>
        <taxon>Eukaryota</taxon>
        <taxon>Discoba</taxon>
        <taxon>Heterolobosea</taxon>
        <taxon>Tetramitia</taxon>
        <taxon>Eutetramitia</taxon>
        <taxon>Vahlkampfiidae</taxon>
        <taxon>Naegleria</taxon>
    </lineage>
</organism>
<accession>A0AA88GXG3</accession>
<dbReference type="GeneID" id="68093464"/>
<proteinExistence type="predicted"/>
<feature type="region of interest" description="Disordered" evidence="2">
    <location>
        <begin position="1"/>
        <end position="29"/>
    </location>
</feature>
<dbReference type="EMBL" id="PYSW02000011">
    <property type="protein sequence ID" value="KAG2388158.1"/>
    <property type="molecule type" value="Genomic_DNA"/>
</dbReference>
<feature type="coiled-coil region" evidence="1">
    <location>
        <begin position="166"/>
        <end position="209"/>
    </location>
</feature>
<gene>
    <name evidence="3" type="ORF">C9374_001008</name>
</gene>
<feature type="compositionally biased region" description="Basic and acidic residues" evidence="2">
    <location>
        <begin position="1"/>
        <end position="11"/>
    </location>
</feature>
<dbReference type="RefSeq" id="XP_044552150.1">
    <property type="nucleotide sequence ID" value="XM_044685584.1"/>
</dbReference>
<keyword evidence="1" id="KW-0175">Coiled coil</keyword>
<keyword evidence="4" id="KW-1185">Reference proteome</keyword>
<reference evidence="3 4" key="1">
    <citation type="journal article" date="2018" name="BMC Genomics">
        <title>The genome of Naegleria lovaniensis, the basis for a comparative approach to unravel pathogenicity factors of the human pathogenic amoeba N. fowleri.</title>
        <authorList>
            <person name="Liechti N."/>
            <person name="Schurch N."/>
            <person name="Bruggmann R."/>
            <person name="Wittwer M."/>
        </authorList>
    </citation>
    <scope>NUCLEOTIDE SEQUENCE [LARGE SCALE GENOMIC DNA]</scope>
    <source>
        <strain evidence="3 4">ATCC 30569</strain>
    </source>
</reference>
<evidence type="ECO:0000313" key="3">
    <source>
        <dbReference type="EMBL" id="KAG2388158.1"/>
    </source>
</evidence>
<evidence type="ECO:0008006" key="5">
    <source>
        <dbReference type="Google" id="ProtNLM"/>
    </source>
</evidence>
<evidence type="ECO:0000256" key="2">
    <source>
        <dbReference type="SAM" id="MobiDB-lite"/>
    </source>
</evidence>
<sequence length="217" mass="25406">MIHDREKERKEFMKRHGLLDDDAHHDHQSTSNILKISSTSEYQSDMQLLKKHYQFIRSSSEASSSEQTVGSDDTEEAYGENLAKEYESKLFRDYAVADLSKYKEGKLGLRWRNEKEVLEGKGNTVCGNVACSATNELESSLLNFSYREHNTPKQCLVKVCFCPSCYKKLKKLRKKRKKAEKKLQKEEHKKNLRKELKLLTKIYEKEKKAQEKANDYK</sequence>
<name>A0AA88GXG3_NAELO</name>
<comment type="caution">
    <text evidence="3">The sequence shown here is derived from an EMBL/GenBank/DDBJ whole genome shotgun (WGS) entry which is preliminary data.</text>
</comment>
<feature type="compositionally biased region" description="Basic and acidic residues" evidence="2">
    <location>
        <begin position="17"/>
        <end position="28"/>
    </location>
</feature>
<evidence type="ECO:0000256" key="1">
    <source>
        <dbReference type="SAM" id="Coils"/>
    </source>
</evidence>
<evidence type="ECO:0000313" key="4">
    <source>
        <dbReference type="Proteomes" id="UP000816034"/>
    </source>
</evidence>